<dbReference type="KEGG" id="xya:ET471_12765"/>
<dbReference type="GO" id="GO:0003723">
    <property type="term" value="F:RNA binding"/>
    <property type="evidence" value="ECO:0007669"/>
    <property type="project" value="InterPro"/>
</dbReference>
<keyword evidence="3" id="KW-1185">Reference proteome</keyword>
<evidence type="ECO:0000313" key="3">
    <source>
        <dbReference type="Proteomes" id="UP000292118"/>
    </source>
</evidence>
<dbReference type="RefSeq" id="WP_129188872.1">
    <property type="nucleotide sequence ID" value="NZ_CP035493.1"/>
</dbReference>
<dbReference type="InterPro" id="IPR036388">
    <property type="entry name" value="WH-like_DNA-bd_sf"/>
</dbReference>
<dbReference type="SMART" id="SM01012">
    <property type="entry name" value="ANTAR"/>
    <property type="match status" value="1"/>
</dbReference>
<evidence type="ECO:0000313" key="2">
    <source>
        <dbReference type="EMBL" id="QAY70785.1"/>
    </source>
</evidence>
<dbReference type="InterPro" id="IPR005561">
    <property type="entry name" value="ANTAR"/>
</dbReference>
<reference evidence="2 3" key="1">
    <citation type="submission" date="2019-01" db="EMBL/GenBank/DDBJ databases">
        <title>Genome sequencing of strain FW10M-9.</title>
        <authorList>
            <person name="Heo J."/>
            <person name="Kim S.-J."/>
            <person name="Kim J.-S."/>
            <person name="Hong S.-B."/>
            <person name="Kwon S.-W."/>
        </authorList>
    </citation>
    <scope>NUCLEOTIDE SEQUENCE [LARGE SCALE GENOMIC DNA]</scope>
    <source>
        <strain evidence="2 3">FW10M-9</strain>
    </source>
</reference>
<gene>
    <name evidence="2" type="ORF">ET471_12765</name>
</gene>
<proteinExistence type="predicted"/>
<dbReference type="EMBL" id="CP035493">
    <property type="protein sequence ID" value="QAY70785.1"/>
    <property type="molecule type" value="Genomic_DNA"/>
</dbReference>
<protein>
    <submittedName>
        <fullName evidence="2">ANTAR domain-containing protein</fullName>
    </submittedName>
</protein>
<feature type="domain" description="ANTAR" evidence="1">
    <location>
        <begin position="137"/>
        <end position="198"/>
    </location>
</feature>
<dbReference type="InterPro" id="IPR035965">
    <property type="entry name" value="PAS-like_dom_sf"/>
</dbReference>
<dbReference type="PROSITE" id="PS50921">
    <property type="entry name" value="ANTAR"/>
    <property type="match status" value="1"/>
</dbReference>
<dbReference type="SUPFAM" id="SSF55785">
    <property type="entry name" value="PYP-like sensor domain (PAS domain)"/>
    <property type="match status" value="1"/>
</dbReference>
<dbReference type="AlphaFoldDB" id="A0A4P6F5W7"/>
<organism evidence="2 3">
    <name type="scientific">Xylanimonas protaetiae</name>
    <dbReference type="NCBI Taxonomy" id="2509457"/>
    <lineage>
        <taxon>Bacteria</taxon>
        <taxon>Bacillati</taxon>
        <taxon>Actinomycetota</taxon>
        <taxon>Actinomycetes</taxon>
        <taxon>Micrococcales</taxon>
        <taxon>Promicromonosporaceae</taxon>
        <taxon>Xylanimonas</taxon>
    </lineage>
</organism>
<name>A0A4P6F5W7_9MICO</name>
<dbReference type="Gene3D" id="3.30.450.20">
    <property type="entry name" value="PAS domain"/>
    <property type="match status" value="1"/>
</dbReference>
<dbReference type="Proteomes" id="UP000292118">
    <property type="component" value="Chromosome"/>
</dbReference>
<dbReference type="InterPro" id="IPR013655">
    <property type="entry name" value="PAS_fold_3"/>
</dbReference>
<accession>A0A4P6F5W7</accession>
<sequence>MPSSFPDRRHETVPHPVGAEDVARVLGAGVPLLVGRIHVDLGSGRCTWSPEVEIMHGRRAGGPTLASLHSALHPDDQERVASAVVDSARRGRPFAAAHRVVDGSGRTHTLVVVSTRRARSGDAVEGAVVDVTPAQHEALARERSGVVSRAMVERAHVERALGALMVVGGVDDDEASRLLHDAARRAGVTSAEAAGQVLARLVPPTAERADVEEALGAVHEVARHDAALLARRRRAS</sequence>
<dbReference type="Pfam" id="PF03861">
    <property type="entry name" value="ANTAR"/>
    <property type="match status" value="1"/>
</dbReference>
<dbReference type="Gene3D" id="1.10.10.10">
    <property type="entry name" value="Winged helix-like DNA-binding domain superfamily/Winged helix DNA-binding domain"/>
    <property type="match status" value="1"/>
</dbReference>
<evidence type="ECO:0000259" key="1">
    <source>
        <dbReference type="PROSITE" id="PS50921"/>
    </source>
</evidence>
<dbReference type="Pfam" id="PF08447">
    <property type="entry name" value="PAS_3"/>
    <property type="match status" value="1"/>
</dbReference>
<dbReference type="OrthoDB" id="5147760at2"/>